<keyword evidence="5" id="KW-1185">Reference proteome</keyword>
<dbReference type="CDD" id="cd08368">
    <property type="entry name" value="LIM"/>
    <property type="match status" value="1"/>
</dbReference>
<dbReference type="RefSeq" id="WP_048137228.1">
    <property type="nucleotide sequence ID" value="NZ_CP009516.1"/>
</dbReference>
<dbReference type="Proteomes" id="UP000033101">
    <property type="component" value="Chromosome"/>
</dbReference>
<dbReference type="OrthoDB" id="129806at2157"/>
<accession>A0A0E3SCJ4</accession>
<dbReference type="Pfam" id="PF00412">
    <property type="entry name" value="LIM"/>
    <property type="match status" value="1"/>
</dbReference>
<evidence type="ECO:0000256" key="2">
    <source>
        <dbReference type="ARBA" id="ARBA00022833"/>
    </source>
</evidence>
<feature type="domain" description="LIM zinc-binding" evidence="3">
    <location>
        <begin position="10"/>
        <end position="38"/>
    </location>
</feature>
<dbReference type="PATRIC" id="fig|1434110.4.peg.669"/>
<dbReference type="AlphaFoldDB" id="A0A0E3SCJ4"/>
<dbReference type="PROSITE" id="PS51257">
    <property type="entry name" value="PROKAR_LIPOPROTEIN"/>
    <property type="match status" value="1"/>
</dbReference>
<evidence type="ECO:0000313" key="5">
    <source>
        <dbReference type="Proteomes" id="UP000033101"/>
    </source>
</evidence>
<dbReference type="STRING" id="1434110.MSHOH_0555"/>
<dbReference type="GO" id="GO:0046872">
    <property type="term" value="F:metal ion binding"/>
    <property type="evidence" value="ECO:0007669"/>
    <property type="project" value="UniProtKB-KW"/>
</dbReference>
<dbReference type="InterPro" id="IPR001781">
    <property type="entry name" value="Znf_LIM"/>
</dbReference>
<evidence type="ECO:0000313" key="4">
    <source>
        <dbReference type="EMBL" id="AKB77038.1"/>
    </source>
</evidence>
<proteinExistence type="predicted"/>
<evidence type="ECO:0000259" key="3">
    <source>
        <dbReference type="Pfam" id="PF00412"/>
    </source>
</evidence>
<gene>
    <name evidence="4" type="ORF">MSHOH_0555</name>
</gene>
<dbReference type="HOGENOM" id="CLU_158392_0_0_2"/>
<dbReference type="Gene3D" id="2.10.110.10">
    <property type="entry name" value="Cysteine Rich Protein"/>
    <property type="match status" value="1"/>
</dbReference>
<organism evidence="4 5">
    <name type="scientific">Methanosarcina horonobensis HB-1 = JCM 15518</name>
    <dbReference type="NCBI Taxonomy" id="1434110"/>
    <lineage>
        <taxon>Archaea</taxon>
        <taxon>Methanobacteriati</taxon>
        <taxon>Methanobacteriota</taxon>
        <taxon>Stenosarchaea group</taxon>
        <taxon>Methanomicrobia</taxon>
        <taxon>Methanosarcinales</taxon>
        <taxon>Methanosarcinaceae</taxon>
        <taxon>Methanosarcina</taxon>
    </lineage>
</organism>
<dbReference type="GeneID" id="24829691"/>
<dbReference type="EMBL" id="CP009516">
    <property type="protein sequence ID" value="AKB77038.1"/>
    <property type="molecule type" value="Genomic_DNA"/>
</dbReference>
<keyword evidence="2" id="KW-0862">Zinc</keyword>
<protein>
    <recommendedName>
        <fullName evidence="3">LIM zinc-binding domain-containing protein</fullName>
    </recommendedName>
</protein>
<keyword evidence="1" id="KW-0479">Metal-binding</keyword>
<dbReference type="KEGG" id="mhor:MSHOH_0555"/>
<sequence>MVEEKTSSAACAVCGCELSEEDSIEKDGQILCEDCYIESSHKIQACDPWAVRSKKIFREEAGLEGTEGLTELQKAIYDFIVSRGGAKKEEIAEKFGISARETENQFALLRHCELVKGQKRTDGVYLVPFEVR</sequence>
<evidence type="ECO:0000256" key="1">
    <source>
        <dbReference type="ARBA" id="ARBA00022723"/>
    </source>
</evidence>
<reference evidence="4 5" key="1">
    <citation type="submission" date="2014-07" db="EMBL/GenBank/DDBJ databases">
        <title>Methanogenic archaea and the global carbon cycle.</title>
        <authorList>
            <person name="Henriksen J.R."/>
            <person name="Luke J."/>
            <person name="Reinhart S."/>
            <person name="Benedict M.N."/>
            <person name="Youngblut N.D."/>
            <person name="Metcalf M.E."/>
            <person name="Whitaker R.J."/>
            <person name="Metcalf W.W."/>
        </authorList>
    </citation>
    <scope>NUCLEOTIDE SEQUENCE [LARGE SCALE GENOMIC DNA]</scope>
    <source>
        <strain evidence="4 5">HB-1</strain>
    </source>
</reference>
<name>A0A0E3SCJ4_9EURY</name>